<dbReference type="Pfam" id="PF14099">
    <property type="entry name" value="Polysacc_lyase"/>
    <property type="match status" value="1"/>
</dbReference>
<accession>A0ABT7JX66</accession>
<keyword evidence="1" id="KW-0456">Lyase</keyword>
<evidence type="ECO:0000313" key="2">
    <source>
        <dbReference type="Proteomes" id="UP001172645"/>
    </source>
</evidence>
<comment type="caution">
    <text evidence="1">The sequence shown here is derived from an EMBL/GenBank/DDBJ whole genome shotgun (WGS) entry which is preliminary data.</text>
</comment>
<dbReference type="Gene3D" id="2.60.120.200">
    <property type="match status" value="1"/>
</dbReference>
<dbReference type="InterPro" id="IPR025975">
    <property type="entry name" value="Polysacc_lyase"/>
</dbReference>
<dbReference type="Proteomes" id="UP001172645">
    <property type="component" value="Unassembled WGS sequence"/>
</dbReference>
<proteinExistence type="predicted"/>
<name>A0ABT7JX66_9HYPH</name>
<gene>
    <name evidence="1" type="ORF">PY649_18755</name>
</gene>
<organism evidence="1 2">
    <name type="scientific">Rhizobium mayense</name>
    <dbReference type="NCBI Taxonomy" id="1312184"/>
    <lineage>
        <taxon>Bacteria</taxon>
        <taxon>Pseudomonadati</taxon>
        <taxon>Pseudomonadota</taxon>
        <taxon>Alphaproteobacteria</taxon>
        <taxon>Hyphomicrobiales</taxon>
        <taxon>Rhizobiaceae</taxon>
        <taxon>Rhizobium/Agrobacterium group</taxon>
        <taxon>Rhizobium</taxon>
    </lineage>
</organism>
<dbReference type="RefSeq" id="WP_285870112.1">
    <property type="nucleotide sequence ID" value="NZ_JARFYM010000015.1"/>
</dbReference>
<evidence type="ECO:0000313" key="1">
    <source>
        <dbReference type="EMBL" id="MDL2400950.1"/>
    </source>
</evidence>
<keyword evidence="2" id="KW-1185">Reference proteome</keyword>
<sequence length="434" mass="49631">MILPPSFPKPTSRRKNCSHFGDEVSSLGRHEDAAGIHRAFVLWLHSHWRNSVFKTSSKGAITHLWGMTMRRLTPGAMFLSLFAAATSNTLAAELLREDFRSPALNPNQWCSCQIDNTNTPVTFSANPADRKDYVAEITVNETSLGGKRCEPACRTPQDTLAAQHYLMTDFSRPEFLGTNFFAKPKARWAPTAGQPDRYCDEAVWDRVKAAHQEDECIQREELRLQKSFFRRSDVPLVYSFRFRMPKDVLNDKDSIRWITAQWKQEPINKRYEQEFEGWSPSPFLAQRFDDGILHVTVQDDMCRCMIASAPAKGSNLVWRNGTPHYCQSIRPEDSSGKACTPNLKVEYGRNPVLSTPAGQWVEMRYRVQAGRDGNAFIEIHQDGRFIAKITGRIGYEPDPLSPPMTKFKIGQYRDYIPSSDTLELDWIRIETARK</sequence>
<protein>
    <submittedName>
        <fullName evidence="1">Heparin lyase I family protein</fullName>
    </submittedName>
</protein>
<dbReference type="GO" id="GO:0016829">
    <property type="term" value="F:lyase activity"/>
    <property type="evidence" value="ECO:0007669"/>
    <property type="project" value="UniProtKB-KW"/>
</dbReference>
<dbReference type="EMBL" id="JARFYM010000015">
    <property type="protein sequence ID" value="MDL2400950.1"/>
    <property type="molecule type" value="Genomic_DNA"/>
</dbReference>
<reference evidence="1" key="1">
    <citation type="submission" date="2023-06" db="EMBL/GenBank/DDBJ databases">
        <title>Phylogenetic Diversity of Rhizobium strains.</title>
        <authorList>
            <person name="Moura F.T."/>
            <person name="Helene L.C.F."/>
            <person name="Hungria M."/>
        </authorList>
    </citation>
    <scope>NUCLEOTIDE SEQUENCE</scope>
    <source>
        <strain evidence="1">CCGE526</strain>
    </source>
</reference>